<dbReference type="AlphaFoldDB" id="A0A2N8PZX4"/>
<gene>
    <name evidence="9" type="ORF">AUF17_15485</name>
    <name evidence="8" type="ORF">EK398_02220</name>
    <name evidence="6" type="ORF">P7D43_11150</name>
    <name evidence="7" type="ORF">P7D79_08530</name>
</gene>
<dbReference type="GO" id="GO:0003677">
    <property type="term" value="F:DNA binding"/>
    <property type="evidence" value="ECO:0007669"/>
    <property type="project" value="UniProtKB-KW"/>
</dbReference>
<dbReference type="Proteomes" id="UP000316316">
    <property type="component" value="Unassembled WGS sequence"/>
</dbReference>
<evidence type="ECO:0000313" key="8">
    <source>
        <dbReference type="EMBL" id="RVU93773.1"/>
    </source>
</evidence>
<dbReference type="InterPro" id="IPR037171">
    <property type="entry name" value="NagB/RpiA_transferase-like"/>
</dbReference>
<dbReference type="Proteomes" id="UP001264335">
    <property type="component" value="Unassembled WGS sequence"/>
</dbReference>
<keyword evidence="2" id="KW-0805">Transcription regulation</keyword>
<dbReference type="PANTHER" id="PTHR34294:SF1">
    <property type="entry name" value="TRANSCRIPTIONAL REGULATOR LSRR"/>
    <property type="match status" value="1"/>
</dbReference>
<name>A0A2N8PZX4_ENTAV</name>
<accession>A0A2N8PZX4</accession>
<dbReference type="GeneID" id="69569419"/>
<dbReference type="PANTHER" id="PTHR34294">
    <property type="entry name" value="TRANSCRIPTIONAL REGULATOR-RELATED"/>
    <property type="match status" value="1"/>
</dbReference>
<evidence type="ECO:0000256" key="1">
    <source>
        <dbReference type="ARBA" id="ARBA00010466"/>
    </source>
</evidence>
<organism evidence="9 11">
    <name type="scientific">Enterococcus avium</name>
    <name type="common">Streptococcus avium</name>
    <dbReference type="NCBI Taxonomy" id="33945"/>
    <lineage>
        <taxon>Bacteria</taxon>
        <taxon>Bacillati</taxon>
        <taxon>Bacillota</taxon>
        <taxon>Bacilli</taxon>
        <taxon>Lactobacillales</taxon>
        <taxon>Enterococcaceae</taxon>
        <taxon>Enterococcus</taxon>
    </lineage>
</organism>
<evidence type="ECO:0000313" key="10">
    <source>
        <dbReference type="Proteomes" id="UP000288388"/>
    </source>
</evidence>
<reference evidence="9 11" key="1">
    <citation type="submission" date="2017-10" db="EMBL/GenBank/DDBJ databases">
        <title>FDA dAtabase for Regulatory Grade micrObial Sequences (FDA-ARGOS): Supporting development and validation of Infectious Disease Dx tests.</title>
        <authorList>
            <person name="Campos J."/>
            <person name="Goldberg B."/>
            <person name="Tallon L.J."/>
            <person name="Sadzewicz L."/>
            <person name="Sengamalay N."/>
            <person name="Ott S."/>
            <person name="Godinez A."/>
            <person name="Nagaraj S."/>
            <person name="Vyas G."/>
            <person name="Aluvathingal J."/>
            <person name="Nadendla S."/>
            <person name="Geyer C."/>
            <person name="Nandy P."/>
            <person name="Hobson J."/>
            <person name="Sichtig H."/>
        </authorList>
    </citation>
    <scope>NUCLEOTIDE SEQUENCE [LARGE SCALE GENOMIC DNA]</scope>
    <source>
        <strain evidence="9 11">FDAARGOS_185</strain>
    </source>
</reference>
<reference evidence="8 10" key="2">
    <citation type="submission" date="2018-12" db="EMBL/GenBank/DDBJ databases">
        <title>A novel vanA-carrying plasmid in a clinical isolate of Enterococcus avium.</title>
        <authorList>
            <person name="Bernasconi O.J."/>
            <person name="Luzzaro F."/>
            <person name="Endimiani A."/>
        </authorList>
    </citation>
    <scope>NUCLEOTIDE SEQUENCE [LARGE SCALE GENOMIC DNA]</scope>
    <source>
        <strain evidence="8 10">LC0559/18</strain>
    </source>
</reference>
<evidence type="ECO:0000313" key="9">
    <source>
        <dbReference type="EMBL" id="TRZ35400.1"/>
    </source>
</evidence>
<sequence>MSYSDDARLLTEIASMYYEEGAKQSEVAKKFNISRSLVSKYLAKARSLGLVEIIIHDDLVHPYRLLEEKLVEKFGLTEVICIAPAAAEMLNKRIGIAAGKYLSRILKGDETIGVSAGMVVHEAAQNFLPKNQMENIRFIPLVGGLGQEHTALQANVVCEIFARKSGGAVLELHAPITVDSAEAKKVFMAQSFIKNVFDKGKKADIALVGIGGLPAYSTMTKAYLPNEEVPLRKELSAGNVSGDICYNFIDEEGKLADCTWNDRVLAISLAELKKIPKRIGVSGGKEKVSGIRAALKGNLVNVLITDEETAKTLLDEDK</sequence>
<dbReference type="EMBL" id="PDXQ01000001">
    <property type="protein sequence ID" value="TRZ35400.1"/>
    <property type="molecule type" value="Genomic_DNA"/>
</dbReference>
<evidence type="ECO:0000313" key="7">
    <source>
        <dbReference type="EMBL" id="MDT2514274.1"/>
    </source>
</evidence>
<evidence type="ECO:0000256" key="3">
    <source>
        <dbReference type="ARBA" id="ARBA00023125"/>
    </source>
</evidence>
<dbReference type="Pfam" id="PF04198">
    <property type="entry name" value="Sugar-bind"/>
    <property type="match status" value="1"/>
</dbReference>
<dbReference type="InterPro" id="IPR051054">
    <property type="entry name" value="SorC_transcr_regulators"/>
</dbReference>
<dbReference type="InterPro" id="IPR007324">
    <property type="entry name" value="Sugar-bd_dom_put"/>
</dbReference>
<evidence type="ECO:0000256" key="4">
    <source>
        <dbReference type="ARBA" id="ARBA00023163"/>
    </source>
</evidence>
<evidence type="ECO:0000313" key="12">
    <source>
        <dbReference type="Proteomes" id="UP001264335"/>
    </source>
</evidence>
<keyword evidence="3" id="KW-0238">DNA-binding</keyword>
<keyword evidence="4" id="KW-0804">Transcription</keyword>
<dbReference type="EMBL" id="JARPWH010000035">
    <property type="protein sequence ID" value="MDT2402934.1"/>
    <property type="molecule type" value="Genomic_DNA"/>
</dbReference>
<dbReference type="SUPFAM" id="SSF100950">
    <property type="entry name" value="NagB/RpiA/CoA transferase-like"/>
    <property type="match status" value="1"/>
</dbReference>
<dbReference type="RefSeq" id="WP_016179366.1">
    <property type="nucleotide sequence ID" value="NZ_CAAKOC010000249.1"/>
</dbReference>
<dbReference type="GO" id="GO:0030246">
    <property type="term" value="F:carbohydrate binding"/>
    <property type="evidence" value="ECO:0007669"/>
    <property type="project" value="InterPro"/>
</dbReference>
<evidence type="ECO:0000313" key="6">
    <source>
        <dbReference type="EMBL" id="MDT2402934.1"/>
    </source>
</evidence>
<feature type="domain" description="Sugar-binding" evidence="5">
    <location>
        <begin position="66"/>
        <end position="314"/>
    </location>
</feature>
<reference evidence="6 12" key="3">
    <citation type="submission" date="2023-03" db="EMBL/GenBank/DDBJ databases">
        <authorList>
            <person name="Shen W."/>
            <person name="Cai J."/>
        </authorList>
    </citation>
    <scope>NUCLEOTIDE SEQUENCE [LARGE SCALE GENOMIC DNA]</scope>
    <source>
        <strain evidence="6">P33-2</strain>
        <strain evidence="7 12">Y2</strain>
    </source>
</reference>
<proteinExistence type="inferred from homology"/>
<dbReference type="Proteomes" id="UP000288388">
    <property type="component" value="Unassembled WGS sequence"/>
</dbReference>
<dbReference type="EMBL" id="JARPWY010000018">
    <property type="protein sequence ID" value="MDT2514274.1"/>
    <property type="molecule type" value="Genomic_DNA"/>
</dbReference>
<comment type="similarity">
    <text evidence="1">Belongs to the SorC transcriptional regulatory family.</text>
</comment>
<evidence type="ECO:0000259" key="5">
    <source>
        <dbReference type="Pfam" id="PF04198"/>
    </source>
</evidence>
<dbReference type="Gene3D" id="3.40.50.1360">
    <property type="match status" value="1"/>
</dbReference>
<dbReference type="Proteomes" id="UP001260773">
    <property type="component" value="Unassembled WGS sequence"/>
</dbReference>
<comment type="caution">
    <text evidence="9">The sequence shown here is derived from an EMBL/GenBank/DDBJ whole genome shotgun (WGS) entry which is preliminary data.</text>
</comment>
<dbReference type="Gene3D" id="1.10.10.60">
    <property type="entry name" value="Homeodomain-like"/>
    <property type="match status" value="1"/>
</dbReference>
<dbReference type="EMBL" id="RYZS01000001">
    <property type="protein sequence ID" value="RVU93773.1"/>
    <property type="molecule type" value="Genomic_DNA"/>
</dbReference>
<evidence type="ECO:0000256" key="2">
    <source>
        <dbReference type="ARBA" id="ARBA00023015"/>
    </source>
</evidence>
<evidence type="ECO:0000313" key="11">
    <source>
        <dbReference type="Proteomes" id="UP000316316"/>
    </source>
</evidence>
<protein>
    <submittedName>
        <fullName evidence="6 9">Transcriptional regulator</fullName>
    </submittedName>
</protein>